<comment type="caution">
    <text evidence="3">The sequence shown here is derived from an EMBL/GenBank/DDBJ whole genome shotgun (WGS) entry which is preliminary data.</text>
</comment>
<gene>
    <name evidence="3" type="ORF">P3T76_006280</name>
</gene>
<proteinExistence type="predicted"/>
<feature type="compositionally biased region" description="Low complexity" evidence="1">
    <location>
        <begin position="53"/>
        <end position="70"/>
    </location>
</feature>
<evidence type="ECO:0000256" key="1">
    <source>
        <dbReference type="SAM" id="MobiDB-lite"/>
    </source>
</evidence>
<dbReference type="EMBL" id="JASMQC010000010">
    <property type="protein sequence ID" value="KAK1941958.1"/>
    <property type="molecule type" value="Genomic_DNA"/>
</dbReference>
<feature type="chain" id="PRO_5042255242" description="RxLR effector protein" evidence="2">
    <location>
        <begin position="18"/>
        <end position="128"/>
    </location>
</feature>
<dbReference type="Proteomes" id="UP001259832">
    <property type="component" value="Unassembled WGS sequence"/>
</dbReference>
<reference evidence="3" key="1">
    <citation type="submission" date="2023-08" db="EMBL/GenBank/DDBJ databases">
        <title>Reference Genome Resource for the Citrus Pathogen Phytophthora citrophthora.</title>
        <authorList>
            <person name="Moller H."/>
            <person name="Coetzee B."/>
            <person name="Rose L.J."/>
            <person name="Van Niekerk J.M."/>
        </authorList>
    </citation>
    <scope>NUCLEOTIDE SEQUENCE</scope>
    <source>
        <strain evidence="3">STE-U-9442</strain>
    </source>
</reference>
<evidence type="ECO:0000313" key="4">
    <source>
        <dbReference type="Proteomes" id="UP001259832"/>
    </source>
</evidence>
<organism evidence="3 4">
    <name type="scientific">Phytophthora citrophthora</name>
    <dbReference type="NCBI Taxonomy" id="4793"/>
    <lineage>
        <taxon>Eukaryota</taxon>
        <taxon>Sar</taxon>
        <taxon>Stramenopiles</taxon>
        <taxon>Oomycota</taxon>
        <taxon>Peronosporomycetes</taxon>
        <taxon>Peronosporales</taxon>
        <taxon>Peronosporaceae</taxon>
        <taxon>Phytophthora</taxon>
    </lineage>
</organism>
<feature type="region of interest" description="Disordered" evidence="1">
    <location>
        <begin position="53"/>
        <end position="77"/>
    </location>
</feature>
<feature type="signal peptide" evidence="2">
    <location>
        <begin position="1"/>
        <end position="17"/>
    </location>
</feature>
<keyword evidence="4" id="KW-1185">Reference proteome</keyword>
<evidence type="ECO:0008006" key="5">
    <source>
        <dbReference type="Google" id="ProtNLM"/>
    </source>
</evidence>
<dbReference type="AlphaFoldDB" id="A0AAD9GPL0"/>
<accession>A0AAD9GPL0</accession>
<keyword evidence="2" id="KW-0732">Signal</keyword>
<sequence>MRLFLVLLAVTVGLAVSSCNGTATTTKKEEAAPVIEVKQENASVYQEDSSFKCSASSGYSASDDSSQLDSADSEEIEERAAPGLHVSLLQALKVVLKNPKEFLQHLKIVRRDTTLNGKASIATSGRLS</sequence>
<evidence type="ECO:0000256" key="2">
    <source>
        <dbReference type="SAM" id="SignalP"/>
    </source>
</evidence>
<protein>
    <recommendedName>
        <fullName evidence="5">RxLR effector protein</fullName>
    </recommendedName>
</protein>
<evidence type="ECO:0000313" key="3">
    <source>
        <dbReference type="EMBL" id="KAK1941958.1"/>
    </source>
</evidence>
<name>A0AAD9GPL0_9STRA</name>
<dbReference type="PROSITE" id="PS51257">
    <property type="entry name" value="PROKAR_LIPOPROTEIN"/>
    <property type="match status" value="1"/>
</dbReference>